<feature type="transmembrane region" description="Helical" evidence="1">
    <location>
        <begin position="49"/>
        <end position="69"/>
    </location>
</feature>
<accession>A0A383RG76</accession>
<keyword evidence="1" id="KW-0812">Transmembrane</keyword>
<dbReference type="Proteomes" id="UP000304148">
    <property type="component" value="Chromosome"/>
</dbReference>
<reference evidence="3" key="1">
    <citation type="submission" date="2018-08" db="EMBL/GenBank/DDBJ databases">
        <authorList>
            <person name="Chevrot R."/>
        </authorList>
    </citation>
    <scope>NUCLEOTIDE SEQUENCE [LARGE SCALE GENOMIC DNA]</scope>
</reference>
<keyword evidence="1" id="KW-1133">Transmembrane helix</keyword>
<protein>
    <submittedName>
        <fullName evidence="2">Uncharacterized protein</fullName>
    </submittedName>
</protein>
<dbReference type="EMBL" id="LS992241">
    <property type="protein sequence ID" value="SYX85474.1"/>
    <property type="molecule type" value="Genomic_DNA"/>
</dbReference>
<name>A0A383RG76_PAEAL</name>
<evidence type="ECO:0000256" key="1">
    <source>
        <dbReference type="SAM" id="Phobius"/>
    </source>
</evidence>
<keyword evidence="1" id="KW-0472">Membrane</keyword>
<organism evidence="2 3">
    <name type="scientific">Paenibacillus alvei</name>
    <name type="common">Bacillus alvei</name>
    <dbReference type="NCBI Taxonomy" id="44250"/>
    <lineage>
        <taxon>Bacteria</taxon>
        <taxon>Bacillati</taxon>
        <taxon>Bacillota</taxon>
        <taxon>Bacilli</taxon>
        <taxon>Bacillales</taxon>
        <taxon>Paenibacillaceae</taxon>
        <taxon>Paenibacillus</taxon>
    </lineage>
</organism>
<dbReference type="RefSeq" id="WP_138187234.1">
    <property type="nucleotide sequence ID" value="NZ_LS992241.1"/>
</dbReference>
<evidence type="ECO:0000313" key="3">
    <source>
        <dbReference type="Proteomes" id="UP000304148"/>
    </source>
</evidence>
<gene>
    <name evidence="2" type="ORF">PBLR_13896</name>
</gene>
<evidence type="ECO:0000313" key="2">
    <source>
        <dbReference type="EMBL" id="SYX85474.1"/>
    </source>
</evidence>
<sequence length="277" mass="30667">MSIEQQLRDKLQDCAEAMENPSDMQKRIQEASYERYRNEKNNETSKSNLNIRMVACVLAVVLLAPIIIYTGPTVAAQIRTLLNLSGTEDARNFVTKDADSDYVITNLYADEISGNKTAQEVLARIYSGFPETKNFDIANAQITKGIRAGEKIHIFNIILMEKGKTFEEPHQEIIINADMDTGQIHFVQTTGLEPFAPHVAKLQKSEAIAIANAFLKQLDVPIDGYEAEMTGAHGGDEEQGIGQPIITYKRAEDGKKLFQVNLQDGGISVAFSPSEKS</sequence>
<proteinExistence type="predicted"/>
<dbReference type="AlphaFoldDB" id="A0A383RG76"/>